<evidence type="ECO:0000313" key="1">
    <source>
        <dbReference type="EMBL" id="MCG9962361.1"/>
    </source>
</evidence>
<dbReference type="Proteomes" id="UP000829384">
    <property type="component" value="Unassembled WGS sequence"/>
</dbReference>
<accession>A0ABS9QPU2</accession>
<keyword evidence="2" id="KW-1185">Reference proteome</keyword>
<evidence type="ECO:0000313" key="2">
    <source>
        <dbReference type="Proteomes" id="UP000829384"/>
    </source>
</evidence>
<sequence length="66" mass="7401">MSKVASFKPFHHGENSFVVLDRIKHFSMHSSNGFNGTKIHFDDGTDLLVGEWPEAVRDAIEQAGEE</sequence>
<reference evidence="1 2" key="1">
    <citation type="submission" date="2020-08" db="EMBL/GenBank/DDBJ databases">
        <title>Whole genome sequence of Shewanella sp strain PS-2.</title>
        <authorList>
            <person name="Das S.K."/>
        </authorList>
    </citation>
    <scope>NUCLEOTIDE SEQUENCE [LARGE SCALE GENOMIC DNA]</scope>
    <source>
        <strain evidence="1 2">PS-2</strain>
    </source>
</reference>
<protein>
    <submittedName>
        <fullName evidence="1">Uncharacterized protein</fullName>
    </submittedName>
</protein>
<proteinExistence type="predicted"/>
<comment type="caution">
    <text evidence="1">The sequence shown here is derived from an EMBL/GenBank/DDBJ whole genome shotgun (WGS) entry which is preliminary data.</text>
</comment>
<gene>
    <name evidence="1" type="ORF">H9J30_00180</name>
</gene>
<organism evidence="1 2">
    <name type="scientific">Shewanella cutis</name>
    <dbReference type="NCBI Taxonomy" id="2766780"/>
    <lineage>
        <taxon>Bacteria</taxon>
        <taxon>Pseudomonadati</taxon>
        <taxon>Pseudomonadota</taxon>
        <taxon>Gammaproteobacteria</taxon>
        <taxon>Alteromonadales</taxon>
        <taxon>Shewanellaceae</taxon>
        <taxon>Shewanella</taxon>
    </lineage>
</organism>
<dbReference type="EMBL" id="JACSDI010000001">
    <property type="protein sequence ID" value="MCG9962361.1"/>
    <property type="molecule type" value="Genomic_DNA"/>
</dbReference>
<dbReference type="RefSeq" id="WP_240129169.1">
    <property type="nucleotide sequence ID" value="NZ_JACSDI010000001.1"/>
</dbReference>
<name>A0ABS9QPU2_9GAMM</name>